<dbReference type="GO" id="GO:0005886">
    <property type="term" value="C:plasma membrane"/>
    <property type="evidence" value="ECO:0007669"/>
    <property type="project" value="UniProtKB-SubCell"/>
</dbReference>
<evidence type="ECO:0000256" key="2">
    <source>
        <dbReference type="ARBA" id="ARBA00022475"/>
    </source>
</evidence>
<evidence type="ECO:0000256" key="9">
    <source>
        <dbReference type="ARBA" id="ARBA00023065"/>
    </source>
</evidence>
<evidence type="ECO:0000256" key="7">
    <source>
        <dbReference type="ARBA" id="ARBA00022958"/>
    </source>
</evidence>
<dbReference type="PIRSF" id="PIRSF001296">
    <property type="entry name" value="K_ATPase_KdpC"/>
    <property type="match status" value="1"/>
</dbReference>
<dbReference type="PANTHER" id="PTHR30042">
    <property type="entry name" value="POTASSIUM-TRANSPORTING ATPASE C CHAIN"/>
    <property type="match status" value="1"/>
</dbReference>
<evidence type="ECO:0000256" key="1">
    <source>
        <dbReference type="ARBA" id="ARBA00022448"/>
    </source>
</evidence>
<keyword evidence="2 11" id="KW-1003">Cell membrane</keyword>
<gene>
    <name evidence="11" type="primary">kdpC</name>
    <name evidence="12" type="ORF">EDD59_1358</name>
</gene>
<keyword evidence="8 11" id="KW-1133">Transmembrane helix</keyword>
<feature type="transmembrane region" description="Helical" evidence="11">
    <location>
        <begin position="12"/>
        <end position="38"/>
    </location>
</feature>
<evidence type="ECO:0000256" key="10">
    <source>
        <dbReference type="ARBA" id="ARBA00023136"/>
    </source>
</evidence>
<organism evidence="12 13">
    <name type="scientific">Muricomes intestini</name>
    <dbReference type="NCBI Taxonomy" id="1796634"/>
    <lineage>
        <taxon>Bacteria</taxon>
        <taxon>Bacillati</taxon>
        <taxon>Bacillota</taxon>
        <taxon>Clostridia</taxon>
        <taxon>Lachnospirales</taxon>
        <taxon>Lachnospiraceae</taxon>
        <taxon>Muricomes</taxon>
    </lineage>
</organism>
<sequence length="186" mass="19953">MTKSMKILRPAIMCFLVMTIVCGVIYTAAVTGIAQLIFPGQANGSIITVTLKDGTQKDYGSALIAQEFTSAEYMIGRPMGTTNLSPVSEEQKALVDERTDWLHTLDPDNTADIPMVLVTASGSGVDPNITPDAAEYQVARLARERGVSGDDVRAIISKYTTDRFLGIFGEPAVNVLKVNLALDGLL</sequence>
<keyword evidence="13" id="KW-1185">Reference proteome</keyword>
<dbReference type="EMBL" id="SLZZ01000035">
    <property type="protein sequence ID" value="TCS74694.1"/>
    <property type="molecule type" value="Genomic_DNA"/>
</dbReference>
<keyword evidence="7 11" id="KW-0630">Potassium</keyword>
<dbReference type="HAMAP" id="MF_00276">
    <property type="entry name" value="KdpC"/>
    <property type="match status" value="1"/>
</dbReference>
<dbReference type="GO" id="GO:0005524">
    <property type="term" value="F:ATP binding"/>
    <property type="evidence" value="ECO:0007669"/>
    <property type="project" value="UniProtKB-UniRule"/>
</dbReference>
<comment type="caution">
    <text evidence="12">The sequence shown here is derived from an EMBL/GenBank/DDBJ whole genome shotgun (WGS) entry which is preliminary data.</text>
</comment>
<dbReference type="OrthoDB" id="9809491at2"/>
<proteinExistence type="inferred from homology"/>
<keyword evidence="4 11" id="KW-0812">Transmembrane</keyword>
<dbReference type="InterPro" id="IPR003820">
    <property type="entry name" value="KdpC"/>
</dbReference>
<dbReference type="PANTHER" id="PTHR30042:SF2">
    <property type="entry name" value="POTASSIUM-TRANSPORTING ATPASE KDPC SUBUNIT"/>
    <property type="match status" value="1"/>
</dbReference>
<dbReference type="RefSeq" id="WP_132383679.1">
    <property type="nucleotide sequence ID" value="NZ_DAIPCY010000024.1"/>
</dbReference>
<evidence type="ECO:0000256" key="5">
    <source>
        <dbReference type="ARBA" id="ARBA00022741"/>
    </source>
</evidence>
<reference evidence="12 13" key="1">
    <citation type="submission" date="2019-03" db="EMBL/GenBank/DDBJ databases">
        <title>Genomic Encyclopedia of Type Strains, Phase IV (KMG-IV): sequencing the most valuable type-strain genomes for metagenomic binning, comparative biology and taxonomic classification.</title>
        <authorList>
            <person name="Goeker M."/>
        </authorList>
    </citation>
    <scope>NUCLEOTIDE SEQUENCE [LARGE SCALE GENOMIC DNA]</scope>
    <source>
        <strain evidence="12 13">DSM 29489</strain>
    </source>
</reference>
<comment type="subunit">
    <text evidence="11">The system is composed of three essential subunits: KdpA, KdpB and KdpC.</text>
</comment>
<evidence type="ECO:0000256" key="11">
    <source>
        <dbReference type="HAMAP-Rule" id="MF_00276"/>
    </source>
</evidence>
<comment type="similarity">
    <text evidence="11">Belongs to the KdpC family.</text>
</comment>
<dbReference type="Proteomes" id="UP000295726">
    <property type="component" value="Unassembled WGS sequence"/>
</dbReference>
<dbReference type="GO" id="GO:0008556">
    <property type="term" value="F:P-type potassium transmembrane transporter activity"/>
    <property type="evidence" value="ECO:0007669"/>
    <property type="project" value="InterPro"/>
</dbReference>
<comment type="subcellular location">
    <subcellularLocation>
        <location evidence="11">Cell membrane</location>
        <topology evidence="11">Single-pass membrane protein</topology>
    </subcellularLocation>
</comment>
<evidence type="ECO:0000313" key="13">
    <source>
        <dbReference type="Proteomes" id="UP000295726"/>
    </source>
</evidence>
<evidence type="ECO:0000256" key="3">
    <source>
        <dbReference type="ARBA" id="ARBA00022538"/>
    </source>
</evidence>
<name>A0A4R3K1D6_9FIRM</name>
<evidence type="ECO:0000256" key="4">
    <source>
        <dbReference type="ARBA" id="ARBA00022692"/>
    </source>
</evidence>
<keyword evidence="10 11" id="KW-0472">Membrane</keyword>
<keyword evidence="3 11" id="KW-0633">Potassium transport</keyword>
<dbReference type="Pfam" id="PF02669">
    <property type="entry name" value="KdpC"/>
    <property type="match status" value="1"/>
</dbReference>
<dbReference type="AlphaFoldDB" id="A0A4R3K1D6"/>
<evidence type="ECO:0000313" key="12">
    <source>
        <dbReference type="EMBL" id="TCS74694.1"/>
    </source>
</evidence>
<keyword evidence="1 11" id="KW-0813">Transport</keyword>
<accession>A0A4R3K1D6</accession>
<protein>
    <recommendedName>
        <fullName evidence="11">Potassium-transporting ATPase KdpC subunit</fullName>
    </recommendedName>
    <alternativeName>
        <fullName evidence="11">ATP phosphohydrolase [potassium-transporting] C chain</fullName>
    </alternativeName>
    <alternativeName>
        <fullName evidence="11">Potassium-binding and translocating subunit C</fullName>
    </alternativeName>
    <alternativeName>
        <fullName evidence="11">Potassium-translocating ATPase C chain</fullName>
    </alternativeName>
</protein>
<evidence type="ECO:0000256" key="8">
    <source>
        <dbReference type="ARBA" id="ARBA00022989"/>
    </source>
</evidence>
<keyword evidence="6 11" id="KW-0067">ATP-binding</keyword>
<evidence type="ECO:0000256" key="6">
    <source>
        <dbReference type="ARBA" id="ARBA00022840"/>
    </source>
</evidence>
<comment type="function">
    <text evidence="11">Part of the high-affinity ATP-driven potassium transport (or Kdp) system, which catalyzes the hydrolysis of ATP coupled with the electrogenic transport of potassium into the cytoplasm. This subunit acts as a catalytic chaperone that increases the ATP-binding affinity of the ATP-hydrolyzing subunit KdpB by the formation of a transient KdpB/KdpC/ATP ternary complex.</text>
</comment>
<dbReference type="NCBIfam" id="TIGR00681">
    <property type="entry name" value="kdpC"/>
    <property type="match status" value="1"/>
</dbReference>
<keyword evidence="9 11" id="KW-0406">Ion transport</keyword>
<keyword evidence="5 11" id="KW-0547">Nucleotide-binding</keyword>